<accession>A0AAV4XU78</accession>
<comment type="caution">
    <text evidence="1">The sequence shown here is derived from an EMBL/GenBank/DDBJ whole genome shotgun (WGS) entry which is preliminary data.</text>
</comment>
<proteinExistence type="predicted"/>
<organism evidence="1 2">
    <name type="scientific">Caerostris extrusa</name>
    <name type="common">Bark spider</name>
    <name type="synonym">Caerostris bankana</name>
    <dbReference type="NCBI Taxonomy" id="172846"/>
    <lineage>
        <taxon>Eukaryota</taxon>
        <taxon>Metazoa</taxon>
        <taxon>Ecdysozoa</taxon>
        <taxon>Arthropoda</taxon>
        <taxon>Chelicerata</taxon>
        <taxon>Arachnida</taxon>
        <taxon>Araneae</taxon>
        <taxon>Araneomorphae</taxon>
        <taxon>Entelegynae</taxon>
        <taxon>Araneoidea</taxon>
        <taxon>Araneidae</taxon>
        <taxon>Caerostris</taxon>
    </lineage>
</organism>
<dbReference type="AlphaFoldDB" id="A0AAV4XU78"/>
<sequence>MSIPIEGDNAKVEYVDDHEFLITYSFQDFKECQGRNRRFHSRVIETRCHNASKWVVCLYIKPVTHNWDMVFNITTKLQRTDINVKPLIASATFTSFTREGLEVVFAKSVAVTYSCEVSVPNWVPPLILSTYLPSSLFDFIPNDEFNFKISVRVQNCCGIVLDY</sequence>
<reference evidence="1 2" key="1">
    <citation type="submission" date="2021-06" db="EMBL/GenBank/DDBJ databases">
        <title>Caerostris extrusa draft genome.</title>
        <authorList>
            <person name="Kono N."/>
            <person name="Arakawa K."/>
        </authorList>
    </citation>
    <scope>NUCLEOTIDE SEQUENCE [LARGE SCALE GENOMIC DNA]</scope>
</reference>
<evidence type="ECO:0000313" key="2">
    <source>
        <dbReference type="Proteomes" id="UP001054945"/>
    </source>
</evidence>
<keyword evidence="2" id="KW-1185">Reference proteome</keyword>
<name>A0AAV4XU78_CAEEX</name>
<dbReference type="Proteomes" id="UP001054945">
    <property type="component" value="Unassembled WGS sequence"/>
</dbReference>
<protein>
    <submittedName>
        <fullName evidence="1">Uncharacterized protein</fullName>
    </submittedName>
</protein>
<dbReference type="EMBL" id="BPLR01018160">
    <property type="protein sequence ID" value="GIY97455.1"/>
    <property type="molecule type" value="Genomic_DNA"/>
</dbReference>
<evidence type="ECO:0000313" key="1">
    <source>
        <dbReference type="EMBL" id="GIY97455.1"/>
    </source>
</evidence>
<gene>
    <name evidence="1" type="ORF">CEXT_530281</name>
</gene>